<name>W0SDP0_9PROT</name>
<feature type="transmembrane region" description="Helical" evidence="1">
    <location>
        <begin position="24"/>
        <end position="49"/>
    </location>
</feature>
<keyword evidence="3" id="KW-1185">Reference proteome</keyword>
<evidence type="ECO:0000313" key="3">
    <source>
        <dbReference type="Proteomes" id="UP000031637"/>
    </source>
</evidence>
<protein>
    <submittedName>
        <fullName evidence="2">Uncharacterized protein</fullName>
    </submittedName>
</protein>
<keyword evidence="1" id="KW-1133">Transmembrane helix</keyword>
<dbReference type="HOGENOM" id="CLU_2182627_0_0_4"/>
<dbReference type="AlphaFoldDB" id="W0SDP0"/>
<dbReference type="KEGG" id="shd:SUTH_01515"/>
<dbReference type="Proteomes" id="UP000031637">
    <property type="component" value="Chromosome"/>
</dbReference>
<feature type="transmembrane region" description="Helical" evidence="1">
    <location>
        <begin position="55"/>
        <end position="78"/>
    </location>
</feature>
<reference evidence="2 3" key="1">
    <citation type="journal article" date="2014" name="Syst. Appl. Microbiol.">
        <title>Complete genomes of freshwater sulfur oxidizers Sulfuricella denitrificans skB26 and Sulfuritalea hydrogenivorans sk43H: genetic insights into the sulfur oxidation pathway of betaproteobacteria.</title>
        <authorList>
            <person name="Watanabe T."/>
            <person name="Kojima H."/>
            <person name="Fukui M."/>
        </authorList>
    </citation>
    <scope>NUCLEOTIDE SEQUENCE [LARGE SCALE GENOMIC DNA]</scope>
    <source>
        <strain evidence="2">DSM22779</strain>
    </source>
</reference>
<gene>
    <name evidence="2" type="ORF">SUTH_01515</name>
</gene>
<keyword evidence="1" id="KW-0812">Transmembrane</keyword>
<evidence type="ECO:0000313" key="2">
    <source>
        <dbReference type="EMBL" id="BAO29314.1"/>
    </source>
</evidence>
<proteinExistence type="predicted"/>
<dbReference type="EMBL" id="AP012547">
    <property type="protein sequence ID" value="BAO29314.1"/>
    <property type="molecule type" value="Genomic_DNA"/>
</dbReference>
<accession>W0SDP0</accession>
<sequence length="109" mass="11350">MEQKTSGLGEAEYLLKQAGGAQDLLSQAFSALGAGWVYIAVTLGLPLIVGFGTKSFALGATIFVLSAVLCGPAAYGAFRFYSKARPIAQKALELSQHDAQPGSQQDAAR</sequence>
<keyword evidence="1" id="KW-0472">Membrane</keyword>
<evidence type="ECO:0000256" key="1">
    <source>
        <dbReference type="SAM" id="Phobius"/>
    </source>
</evidence>
<organism evidence="2 3">
    <name type="scientific">Sulfuritalea hydrogenivorans sk43H</name>
    <dbReference type="NCBI Taxonomy" id="1223802"/>
    <lineage>
        <taxon>Bacteria</taxon>
        <taxon>Pseudomonadati</taxon>
        <taxon>Pseudomonadota</taxon>
        <taxon>Betaproteobacteria</taxon>
        <taxon>Nitrosomonadales</taxon>
        <taxon>Sterolibacteriaceae</taxon>
        <taxon>Sulfuritalea</taxon>
    </lineage>
</organism>